<keyword evidence="3" id="KW-1185">Reference proteome</keyword>
<accession>A0A8T0PN93</accession>
<reference evidence="2" key="1">
    <citation type="submission" date="2020-05" db="EMBL/GenBank/DDBJ databases">
        <title>WGS assembly of Panicum virgatum.</title>
        <authorList>
            <person name="Lovell J.T."/>
            <person name="Jenkins J."/>
            <person name="Shu S."/>
            <person name="Juenger T.E."/>
            <person name="Schmutz J."/>
        </authorList>
    </citation>
    <scope>NUCLEOTIDE SEQUENCE</scope>
    <source>
        <strain evidence="2">AP13</strain>
    </source>
</reference>
<feature type="signal peptide" evidence="1">
    <location>
        <begin position="1"/>
        <end position="22"/>
    </location>
</feature>
<evidence type="ECO:0000313" key="3">
    <source>
        <dbReference type="Proteomes" id="UP000823388"/>
    </source>
</evidence>
<name>A0A8T0PN93_PANVG</name>
<sequence>MLLTRNAVCLFLFILGLEHSNTSYYHMRVYSGVVMLIHEWFSRCYCFEACMPYQHGR</sequence>
<protein>
    <submittedName>
        <fullName evidence="2">Uncharacterized protein</fullName>
    </submittedName>
</protein>
<dbReference type="AlphaFoldDB" id="A0A8T0PN93"/>
<evidence type="ECO:0000313" key="2">
    <source>
        <dbReference type="EMBL" id="KAG2560546.1"/>
    </source>
</evidence>
<dbReference type="EMBL" id="CM029051">
    <property type="protein sequence ID" value="KAG2560546.1"/>
    <property type="molecule type" value="Genomic_DNA"/>
</dbReference>
<gene>
    <name evidence="2" type="ORF">PVAP13_8KG098368</name>
</gene>
<evidence type="ECO:0000256" key="1">
    <source>
        <dbReference type="SAM" id="SignalP"/>
    </source>
</evidence>
<proteinExistence type="predicted"/>
<feature type="chain" id="PRO_5035741186" evidence="1">
    <location>
        <begin position="23"/>
        <end position="57"/>
    </location>
</feature>
<organism evidence="2 3">
    <name type="scientific">Panicum virgatum</name>
    <name type="common">Blackwell switchgrass</name>
    <dbReference type="NCBI Taxonomy" id="38727"/>
    <lineage>
        <taxon>Eukaryota</taxon>
        <taxon>Viridiplantae</taxon>
        <taxon>Streptophyta</taxon>
        <taxon>Embryophyta</taxon>
        <taxon>Tracheophyta</taxon>
        <taxon>Spermatophyta</taxon>
        <taxon>Magnoliopsida</taxon>
        <taxon>Liliopsida</taxon>
        <taxon>Poales</taxon>
        <taxon>Poaceae</taxon>
        <taxon>PACMAD clade</taxon>
        <taxon>Panicoideae</taxon>
        <taxon>Panicodae</taxon>
        <taxon>Paniceae</taxon>
        <taxon>Panicinae</taxon>
        <taxon>Panicum</taxon>
        <taxon>Panicum sect. Hiantes</taxon>
    </lineage>
</organism>
<dbReference type="Proteomes" id="UP000823388">
    <property type="component" value="Chromosome 8K"/>
</dbReference>
<comment type="caution">
    <text evidence="2">The sequence shown here is derived from an EMBL/GenBank/DDBJ whole genome shotgun (WGS) entry which is preliminary data.</text>
</comment>
<keyword evidence="1" id="KW-0732">Signal</keyword>